<keyword evidence="1" id="KW-0812">Transmembrane</keyword>
<reference evidence="3 5" key="1">
    <citation type="journal article" date="2013" name="Genome Biol.">
        <title>Draft genome of the mountain pine beetle, Dendroctonus ponderosae Hopkins, a major forest pest.</title>
        <authorList>
            <person name="Keeling C.I."/>
            <person name="Yuen M.M."/>
            <person name="Liao N.Y."/>
            <person name="Docking T.R."/>
            <person name="Chan S.K."/>
            <person name="Taylor G.A."/>
            <person name="Palmquist D.L."/>
            <person name="Jackman S.D."/>
            <person name="Nguyen A."/>
            <person name="Li M."/>
            <person name="Henderson H."/>
            <person name="Janes J.K."/>
            <person name="Zhao Y."/>
            <person name="Pandoh P."/>
            <person name="Moore R."/>
            <person name="Sperling F.A."/>
            <person name="Huber D.P."/>
            <person name="Birol I."/>
            <person name="Jones S.J."/>
            <person name="Bohlmann J."/>
        </authorList>
    </citation>
    <scope>NUCLEOTIDE SEQUENCE</scope>
</reference>
<dbReference type="AlphaFoldDB" id="U4TT73"/>
<dbReference type="Pfam" id="PF09995">
    <property type="entry name" value="MPAB_Lcp_cat"/>
    <property type="match status" value="1"/>
</dbReference>
<dbReference type="GO" id="GO:0016491">
    <property type="term" value="F:oxidoreductase activity"/>
    <property type="evidence" value="ECO:0007669"/>
    <property type="project" value="InterPro"/>
</dbReference>
<proteinExistence type="predicted"/>
<dbReference type="STRING" id="77166.U4TT73"/>
<dbReference type="PANTHER" id="PTHR37159:SF1">
    <property type="entry name" value="GH11867P"/>
    <property type="match status" value="1"/>
</dbReference>
<evidence type="ECO:0000259" key="2">
    <source>
        <dbReference type="Pfam" id="PF09995"/>
    </source>
</evidence>
<feature type="domain" description="ER-bound oxygenase mpaB/mpaB'/Rubber oxygenase catalytic" evidence="2">
    <location>
        <begin position="106"/>
        <end position="271"/>
    </location>
</feature>
<evidence type="ECO:0000256" key="1">
    <source>
        <dbReference type="SAM" id="Phobius"/>
    </source>
</evidence>
<dbReference type="OrthoDB" id="6361347at2759"/>
<keyword evidence="1" id="KW-0472">Membrane</keyword>
<dbReference type="EMBL" id="KB630922">
    <property type="protein sequence ID" value="ERL83947.1"/>
    <property type="molecule type" value="Genomic_DNA"/>
</dbReference>
<sequence length="390" mass="45507">MATCLTKNPIIIYSLTYSSVHLLWYILCAGRSSVLVHAVKILLRKCEDMNEVMDVLEEKAHLFVEKLLSEGAATPCDDTADSFNQNADLPPFYDEELFKRGQAFYHRNIFALFTAKLFGLIAVLSIPSILQILKHTKMSGTNMTAYRRYVATIFHMNIWYDAEFKPGSKLWQSIKEVKNLHNSASNRGCKAGLHRISQKDMVLTQFGFMGFQLTREKMLGVHNATPEEWMAFIHVWRVVGHMLGIEDRFNICNGSVAEVKARCEKLIQQVFIPHIKKNDPEFLQMSRYLVNGLWAINPILNFNAVMCSMQFLLANKINYDSMEYKKLHFWEKLLLVFIAFVLFSLRWAPFRWYHNSSKYRDFWLMEHFPFLGYYKYGFKNAHVKILGKDM</sequence>
<evidence type="ECO:0000313" key="4">
    <source>
        <dbReference type="EMBL" id="ERL83948.1"/>
    </source>
</evidence>
<organism evidence="3 5">
    <name type="scientific">Dendroctonus ponderosae</name>
    <name type="common">Mountain pine beetle</name>
    <dbReference type="NCBI Taxonomy" id="77166"/>
    <lineage>
        <taxon>Eukaryota</taxon>
        <taxon>Metazoa</taxon>
        <taxon>Ecdysozoa</taxon>
        <taxon>Arthropoda</taxon>
        <taxon>Hexapoda</taxon>
        <taxon>Insecta</taxon>
        <taxon>Pterygota</taxon>
        <taxon>Neoptera</taxon>
        <taxon>Endopterygota</taxon>
        <taxon>Coleoptera</taxon>
        <taxon>Polyphaga</taxon>
        <taxon>Cucujiformia</taxon>
        <taxon>Curculionidae</taxon>
        <taxon>Scolytinae</taxon>
        <taxon>Dendroctonus</taxon>
    </lineage>
</organism>
<keyword evidence="1" id="KW-1133">Transmembrane helix</keyword>
<accession>U4TT73</accession>
<protein>
    <recommendedName>
        <fullName evidence="2">ER-bound oxygenase mpaB/mpaB'/Rubber oxygenase catalytic domain-containing protein</fullName>
    </recommendedName>
</protein>
<feature type="transmembrane region" description="Helical" evidence="1">
    <location>
        <begin position="333"/>
        <end position="350"/>
    </location>
</feature>
<dbReference type="Proteomes" id="UP000030742">
    <property type="component" value="Unassembled WGS sequence"/>
</dbReference>
<evidence type="ECO:0000313" key="5">
    <source>
        <dbReference type="Proteomes" id="UP000030742"/>
    </source>
</evidence>
<dbReference type="PANTHER" id="PTHR37159">
    <property type="entry name" value="GH11867P"/>
    <property type="match status" value="1"/>
</dbReference>
<gene>
    <name evidence="3" type="ORF">D910_01240</name>
    <name evidence="4" type="ORF">D910_01241</name>
</gene>
<feature type="transmembrane region" description="Helical" evidence="1">
    <location>
        <begin position="293"/>
        <end position="313"/>
    </location>
</feature>
<name>U4TT73_DENPD</name>
<dbReference type="InterPro" id="IPR018713">
    <property type="entry name" value="MPAB/Lcp_cat_dom"/>
</dbReference>
<evidence type="ECO:0000313" key="3">
    <source>
        <dbReference type="EMBL" id="ERL83947.1"/>
    </source>
</evidence>
<dbReference type="EMBL" id="KB630923">
    <property type="protein sequence ID" value="ERL83948.1"/>
    <property type="molecule type" value="Genomic_DNA"/>
</dbReference>
<feature type="transmembrane region" description="Helical" evidence="1">
    <location>
        <begin position="109"/>
        <end position="133"/>
    </location>
</feature>